<proteinExistence type="predicted"/>
<feature type="region of interest" description="Disordered" evidence="1">
    <location>
        <begin position="1"/>
        <end position="20"/>
    </location>
</feature>
<dbReference type="AlphaFoldDB" id="A0A7J8MZZ3"/>
<evidence type="ECO:0000313" key="3">
    <source>
        <dbReference type="Proteomes" id="UP000593572"/>
    </source>
</evidence>
<evidence type="ECO:0000256" key="1">
    <source>
        <dbReference type="SAM" id="MobiDB-lite"/>
    </source>
</evidence>
<sequence>MAEKNGNEMTSSLVIASINR</sequence>
<dbReference type="Proteomes" id="UP000593572">
    <property type="component" value="Unassembled WGS sequence"/>
</dbReference>
<name>A0A7J8MZZ3_9ROSI</name>
<protein>
    <submittedName>
        <fullName evidence="2">Uncharacterized protein</fullName>
    </submittedName>
</protein>
<gene>
    <name evidence="2" type="ORF">Golob_003969</name>
</gene>
<evidence type="ECO:0000313" key="2">
    <source>
        <dbReference type="EMBL" id="MBA0570291.1"/>
    </source>
</evidence>
<accession>A0A7J8MZZ3</accession>
<dbReference type="EMBL" id="JABEZX010000011">
    <property type="protein sequence ID" value="MBA0570291.1"/>
    <property type="molecule type" value="Genomic_DNA"/>
</dbReference>
<keyword evidence="3" id="KW-1185">Reference proteome</keyword>
<comment type="caution">
    <text evidence="2">The sequence shown here is derived from an EMBL/GenBank/DDBJ whole genome shotgun (WGS) entry which is preliminary data.</text>
</comment>
<organism evidence="2 3">
    <name type="scientific">Gossypium lobatum</name>
    <dbReference type="NCBI Taxonomy" id="34289"/>
    <lineage>
        <taxon>Eukaryota</taxon>
        <taxon>Viridiplantae</taxon>
        <taxon>Streptophyta</taxon>
        <taxon>Embryophyta</taxon>
        <taxon>Tracheophyta</taxon>
        <taxon>Spermatophyta</taxon>
        <taxon>Magnoliopsida</taxon>
        <taxon>eudicotyledons</taxon>
        <taxon>Gunneridae</taxon>
        <taxon>Pentapetalae</taxon>
        <taxon>rosids</taxon>
        <taxon>malvids</taxon>
        <taxon>Malvales</taxon>
        <taxon>Malvaceae</taxon>
        <taxon>Malvoideae</taxon>
        <taxon>Gossypium</taxon>
    </lineage>
</organism>
<reference evidence="2 3" key="1">
    <citation type="journal article" date="2019" name="Genome Biol. Evol.">
        <title>Insights into the evolution of the New World diploid cottons (Gossypium, subgenus Houzingenia) based on genome sequencing.</title>
        <authorList>
            <person name="Grover C.E."/>
            <person name="Arick M.A. 2nd"/>
            <person name="Thrash A."/>
            <person name="Conover J.L."/>
            <person name="Sanders W.S."/>
            <person name="Peterson D.G."/>
            <person name="Frelichowski J.E."/>
            <person name="Scheffler J.A."/>
            <person name="Scheffler B.E."/>
            <person name="Wendel J.F."/>
        </authorList>
    </citation>
    <scope>NUCLEOTIDE SEQUENCE [LARGE SCALE GENOMIC DNA]</scope>
    <source>
        <strain evidence="2">157</strain>
        <tissue evidence="2">Leaf</tissue>
    </source>
</reference>
<feature type="compositionally biased region" description="Polar residues" evidence="1">
    <location>
        <begin position="7"/>
        <end position="20"/>
    </location>
</feature>